<dbReference type="PANTHER" id="PTHR30146:SF148">
    <property type="entry name" value="HTH-TYPE TRANSCRIPTIONAL REPRESSOR PURR-RELATED"/>
    <property type="match status" value="1"/>
</dbReference>
<protein>
    <submittedName>
        <fullName evidence="6">GntR family transcriptional regulator</fullName>
    </submittedName>
</protein>
<keyword evidence="1" id="KW-0678">Repressor</keyword>
<gene>
    <name evidence="6" type="ORF">FYJ85_17395</name>
</gene>
<feature type="domain" description="HTH gntR-type" evidence="5">
    <location>
        <begin position="6"/>
        <end position="74"/>
    </location>
</feature>
<evidence type="ECO:0000313" key="6">
    <source>
        <dbReference type="EMBL" id="MST98814.1"/>
    </source>
</evidence>
<name>A0A844G785_9BACT</name>
<evidence type="ECO:0000256" key="2">
    <source>
        <dbReference type="ARBA" id="ARBA00023015"/>
    </source>
</evidence>
<dbReference type="PROSITE" id="PS50949">
    <property type="entry name" value="HTH_GNTR"/>
    <property type="match status" value="1"/>
</dbReference>
<comment type="caution">
    <text evidence="6">The sequence shown here is derived from an EMBL/GenBank/DDBJ whole genome shotgun (WGS) entry which is preliminary data.</text>
</comment>
<evidence type="ECO:0000256" key="3">
    <source>
        <dbReference type="ARBA" id="ARBA00023125"/>
    </source>
</evidence>
<evidence type="ECO:0000313" key="7">
    <source>
        <dbReference type="Proteomes" id="UP000435649"/>
    </source>
</evidence>
<evidence type="ECO:0000256" key="4">
    <source>
        <dbReference type="ARBA" id="ARBA00023163"/>
    </source>
</evidence>
<keyword evidence="2" id="KW-0805">Transcription regulation</keyword>
<reference evidence="6 7" key="1">
    <citation type="submission" date="2019-08" db="EMBL/GenBank/DDBJ databases">
        <title>In-depth cultivation of the pig gut microbiome towards novel bacterial diversity and tailored functional studies.</title>
        <authorList>
            <person name="Wylensek D."/>
            <person name="Hitch T.C.A."/>
            <person name="Clavel T."/>
        </authorList>
    </citation>
    <scope>NUCLEOTIDE SEQUENCE [LARGE SCALE GENOMIC DNA]</scope>
    <source>
        <strain evidence="6 7">BBE-744-WT-12</strain>
    </source>
</reference>
<dbReference type="SUPFAM" id="SSF46785">
    <property type="entry name" value="Winged helix' DNA-binding domain"/>
    <property type="match status" value="1"/>
</dbReference>
<evidence type="ECO:0000259" key="5">
    <source>
        <dbReference type="PROSITE" id="PS50949"/>
    </source>
</evidence>
<dbReference type="CDD" id="cd07377">
    <property type="entry name" value="WHTH_GntR"/>
    <property type="match status" value="1"/>
</dbReference>
<proteinExistence type="predicted"/>
<sequence length="345" mass="39847">MKYMKKSLTEKIENILTREIMHGVYPPGGVFPSEFDSVRRFGVSRVTVRRVYANLEQKGILRRKIRCNTIVNERLTAATDPIRMLGAVLPVEHEFSRVFLYSLNQEAVREKALIVLAPPFSDSVSQSNVAIDLVCGGVRNLVVWGYDQNIDLETFRRLRLLGINIVFFDHVMPGKIADYVCLDNEHAIRLLFDKALVNGARRFVFVNTGGLEVETSKEREYFFVKLCQERNLPYSIVALSWREMLVNGAEKQCREFFQNLPDMAECAIFCANAFQAECIHHAVDGKGQYYSISTREHKYASNIYNIVQPIFEMAKQCFECLRMQQNEGSRWKAKEYRKKGTPDWQ</sequence>
<dbReference type="InterPro" id="IPR000524">
    <property type="entry name" value="Tscrpt_reg_HTH_GntR"/>
</dbReference>
<keyword evidence="4" id="KW-0804">Transcription</keyword>
<dbReference type="EMBL" id="VUNS01000024">
    <property type="protein sequence ID" value="MST98814.1"/>
    <property type="molecule type" value="Genomic_DNA"/>
</dbReference>
<dbReference type="Proteomes" id="UP000435649">
    <property type="component" value="Unassembled WGS sequence"/>
</dbReference>
<dbReference type="InterPro" id="IPR036388">
    <property type="entry name" value="WH-like_DNA-bd_sf"/>
</dbReference>
<dbReference type="GO" id="GO:0000976">
    <property type="term" value="F:transcription cis-regulatory region binding"/>
    <property type="evidence" value="ECO:0007669"/>
    <property type="project" value="TreeGrafter"/>
</dbReference>
<organism evidence="6 7">
    <name type="scientific">Victivallis lenta</name>
    <dbReference type="NCBI Taxonomy" id="2606640"/>
    <lineage>
        <taxon>Bacteria</taxon>
        <taxon>Pseudomonadati</taxon>
        <taxon>Lentisphaerota</taxon>
        <taxon>Lentisphaeria</taxon>
        <taxon>Victivallales</taxon>
        <taxon>Victivallaceae</taxon>
        <taxon>Victivallis</taxon>
    </lineage>
</organism>
<dbReference type="AlphaFoldDB" id="A0A844G785"/>
<dbReference type="PANTHER" id="PTHR30146">
    <property type="entry name" value="LACI-RELATED TRANSCRIPTIONAL REPRESSOR"/>
    <property type="match status" value="1"/>
</dbReference>
<dbReference type="SMART" id="SM00345">
    <property type="entry name" value="HTH_GNTR"/>
    <property type="match status" value="1"/>
</dbReference>
<evidence type="ECO:0000256" key="1">
    <source>
        <dbReference type="ARBA" id="ARBA00022491"/>
    </source>
</evidence>
<dbReference type="InterPro" id="IPR028082">
    <property type="entry name" value="Peripla_BP_I"/>
</dbReference>
<dbReference type="PRINTS" id="PR00035">
    <property type="entry name" value="HTHGNTR"/>
</dbReference>
<dbReference type="GO" id="GO:0003700">
    <property type="term" value="F:DNA-binding transcription factor activity"/>
    <property type="evidence" value="ECO:0007669"/>
    <property type="project" value="InterPro"/>
</dbReference>
<keyword evidence="7" id="KW-1185">Reference proteome</keyword>
<dbReference type="InterPro" id="IPR036390">
    <property type="entry name" value="WH_DNA-bd_sf"/>
</dbReference>
<keyword evidence="3" id="KW-0238">DNA-binding</keyword>
<dbReference type="Pfam" id="PF00392">
    <property type="entry name" value="GntR"/>
    <property type="match status" value="1"/>
</dbReference>
<accession>A0A844G785</accession>
<dbReference type="Gene3D" id="1.10.10.10">
    <property type="entry name" value="Winged helix-like DNA-binding domain superfamily/Winged helix DNA-binding domain"/>
    <property type="match status" value="1"/>
</dbReference>
<dbReference type="SUPFAM" id="SSF53822">
    <property type="entry name" value="Periplasmic binding protein-like I"/>
    <property type="match status" value="1"/>
</dbReference>
<dbReference type="Gene3D" id="3.40.50.2300">
    <property type="match status" value="2"/>
</dbReference>